<dbReference type="RefSeq" id="WP_080813540.1">
    <property type="nucleotide sequence ID" value="NZ_CP021983.2"/>
</dbReference>
<dbReference type="InterPro" id="IPR045794">
    <property type="entry name" value="Trypco1"/>
</dbReference>
<protein>
    <recommendedName>
        <fullName evidence="1">Trypsin-co-occurring domain-containing protein</fullName>
    </recommendedName>
</protein>
<dbReference type="AlphaFoldDB" id="A0A1Z3HJI4"/>
<sequence>MSAIIHTNSSPEESILLFEVTRSNGQLRPQQLKPQELAVKSAQALDQAMGTIQGVANCTSETLGKLAQSPSEVEIEFAIKVDAEVGALIANGRQEGNLRVKLVWKNDRHLQLENGVDHSVPGPGEPDPA</sequence>
<dbReference type="KEGG" id="hhg:XM38_014110"/>
<dbReference type="Proteomes" id="UP000191901">
    <property type="component" value="Chromosome"/>
</dbReference>
<reference evidence="2 3" key="1">
    <citation type="journal article" date="2016" name="Biochim. Biophys. Acta">
        <title>Characterization of red-shifted phycobilisomes isolated from the chlorophyll f-containing cyanobacterium Halomicronema hongdechloris.</title>
        <authorList>
            <person name="Li Y."/>
            <person name="Lin Y."/>
            <person name="Garvey C.J."/>
            <person name="Birch D."/>
            <person name="Corkery R.W."/>
            <person name="Loughlin P.C."/>
            <person name="Scheer H."/>
            <person name="Willows R.D."/>
            <person name="Chen M."/>
        </authorList>
    </citation>
    <scope>NUCLEOTIDE SEQUENCE [LARGE SCALE GENOMIC DNA]</scope>
    <source>
        <strain evidence="2 3">C2206</strain>
    </source>
</reference>
<evidence type="ECO:0000313" key="3">
    <source>
        <dbReference type="Proteomes" id="UP000191901"/>
    </source>
</evidence>
<evidence type="ECO:0000313" key="2">
    <source>
        <dbReference type="EMBL" id="ASC70472.1"/>
    </source>
</evidence>
<dbReference type="Pfam" id="PF19493">
    <property type="entry name" value="Trypco1"/>
    <property type="match status" value="1"/>
</dbReference>
<evidence type="ECO:0000259" key="1">
    <source>
        <dbReference type="Pfam" id="PF19493"/>
    </source>
</evidence>
<dbReference type="NCBIfam" id="NF041216">
    <property type="entry name" value="CU044_2847_fam"/>
    <property type="match status" value="1"/>
</dbReference>
<name>A0A1Z3HJI4_9CYAN</name>
<proteinExistence type="predicted"/>
<keyword evidence="3" id="KW-1185">Reference proteome</keyword>
<dbReference type="EMBL" id="CP021983">
    <property type="protein sequence ID" value="ASC70472.1"/>
    <property type="molecule type" value="Genomic_DNA"/>
</dbReference>
<feature type="domain" description="Trypsin-co-occurring" evidence="1">
    <location>
        <begin position="15"/>
        <end position="106"/>
    </location>
</feature>
<organism evidence="2 3">
    <name type="scientific">Halomicronema hongdechloris C2206</name>
    <dbReference type="NCBI Taxonomy" id="1641165"/>
    <lineage>
        <taxon>Bacteria</taxon>
        <taxon>Bacillati</taxon>
        <taxon>Cyanobacteriota</taxon>
        <taxon>Cyanophyceae</taxon>
        <taxon>Nodosilineales</taxon>
        <taxon>Nodosilineaceae</taxon>
        <taxon>Halomicronema</taxon>
    </lineage>
</organism>
<dbReference type="OrthoDB" id="574243at2"/>
<gene>
    <name evidence="2" type="ORF">XM38_014110</name>
</gene>
<accession>A0A1Z3HJI4</accession>